<proteinExistence type="inferred from homology"/>
<dbReference type="EMBL" id="CALLCH030000010">
    <property type="protein sequence ID" value="CAI4214148.1"/>
    <property type="molecule type" value="Genomic_DNA"/>
</dbReference>
<feature type="compositionally biased region" description="Low complexity" evidence="6">
    <location>
        <begin position="273"/>
        <end position="284"/>
    </location>
</feature>
<dbReference type="PANTHER" id="PTHR33048:SF124">
    <property type="entry name" value="INTEGRAL MEMBRANE PROTEIN"/>
    <property type="match status" value="1"/>
</dbReference>
<evidence type="ECO:0000256" key="5">
    <source>
        <dbReference type="ARBA" id="ARBA00038359"/>
    </source>
</evidence>
<organism evidence="9 10">
    <name type="scientific">Parascedosporium putredinis</name>
    <dbReference type="NCBI Taxonomy" id="1442378"/>
    <lineage>
        <taxon>Eukaryota</taxon>
        <taxon>Fungi</taxon>
        <taxon>Dikarya</taxon>
        <taxon>Ascomycota</taxon>
        <taxon>Pezizomycotina</taxon>
        <taxon>Sordariomycetes</taxon>
        <taxon>Hypocreomycetidae</taxon>
        <taxon>Microascales</taxon>
        <taxon>Microascaceae</taxon>
        <taxon>Parascedosporium</taxon>
    </lineage>
</organism>
<protein>
    <recommendedName>
        <fullName evidence="8">Rhodopsin domain-containing protein</fullName>
    </recommendedName>
</protein>
<comment type="caution">
    <text evidence="9">The sequence shown here is derived from an EMBL/GenBank/DDBJ whole genome shotgun (WGS) entry which is preliminary data.</text>
</comment>
<comment type="similarity">
    <text evidence="5">Belongs to the SAT4 family.</text>
</comment>
<evidence type="ECO:0000313" key="9">
    <source>
        <dbReference type="EMBL" id="CAI4214148.1"/>
    </source>
</evidence>
<feature type="transmembrane region" description="Helical" evidence="7">
    <location>
        <begin position="161"/>
        <end position="186"/>
    </location>
</feature>
<feature type="transmembrane region" description="Helical" evidence="7">
    <location>
        <begin position="39"/>
        <end position="63"/>
    </location>
</feature>
<evidence type="ECO:0000313" key="10">
    <source>
        <dbReference type="Proteomes" id="UP000838763"/>
    </source>
</evidence>
<feature type="domain" description="Rhodopsin" evidence="8">
    <location>
        <begin position="28"/>
        <end position="260"/>
    </location>
</feature>
<sequence length="388" mass="42520">MPGVVNGVVTPLEAPEGWVVNFDNPVRQAVPAAFWVDDWLLIAAFATAMSAMGITIHMFASGVGGVHGWEITMDQFAQWAIDVYVAAPLYMLCGSFAKLSLLVFYLRLTPQRWFRYSVWAIMALIIAYTIAIAVPLIFSCKPISKAWDIYMTEGECLNTPVLYYATAISNIASDIVLFFLPLPILIKLQIPLQQKVGLFIIFSIGSMTIVTSVIRLVLLPRLVNPTDPTWDIGYISLWILVEGNLLIMCAALPTFRKFFRHVAPRIIGESTYGKGRSSGRTSGRTGTGGIGTHTRYGYGSRLASRVRERAEDDDYARFRNEGDAYVMTNVQGGVGKGGEGDSSKGVSWNDDDSEKAIVAGSKDIIQTTTIAVEFSREGDDRRGGSAST</sequence>
<gene>
    <name evidence="9" type="ORF">PPNO1_LOCUS3881</name>
</gene>
<feature type="transmembrane region" description="Helical" evidence="7">
    <location>
        <begin position="198"/>
        <end position="220"/>
    </location>
</feature>
<feature type="region of interest" description="Disordered" evidence="6">
    <location>
        <begin position="329"/>
        <end position="350"/>
    </location>
</feature>
<comment type="subcellular location">
    <subcellularLocation>
        <location evidence="1">Membrane</location>
        <topology evidence="1">Multi-pass membrane protein</topology>
    </subcellularLocation>
</comment>
<reference evidence="9" key="1">
    <citation type="submission" date="2022-11" db="EMBL/GenBank/DDBJ databases">
        <authorList>
            <person name="Scott C."/>
            <person name="Bruce N."/>
        </authorList>
    </citation>
    <scope>NUCLEOTIDE SEQUENCE</scope>
</reference>
<evidence type="ECO:0000256" key="3">
    <source>
        <dbReference type="ARBA" id="ARBA00022989"/>
    </source>
</evidence>
<keyword evidence="3 7" id="KW-1133">Transmembrane helix</keyword>
<dbReference type="InterPro" id="IPR052337">
    <property type="entry name" value="SAT4-like"/>
</dbReference>
<dbReference type="Pfam" id="PF20684">
    <property type="entry name" value="Fung_rhodopsin"/>
    <property type="match status" value="1"/>
</dbReference>
<dbReference type="Proteomes" id="UP000838763">
    <property type="component" value="Unassembled WGS sequence"/>
</dbReference>
<dbReference type="InterPro" id="IPR049326">
    <property type="entry name" value="Rhodopsin_dom_fungi"/>
</dbReference>
<evidence type="ECO:0000259" key="8">
    <source>
        <dbReference type="Pfam" id="PF20684"/>
    </source>
</evidence>
<evidence type="ECO:0000256" key="7">
    <source>
        <dbReference type="SAM" id="Phobius"/>
    </source>
</evidence>
<keyword evidence="4 7" id="KW-0472">Membrane</keyword>
<feature type="region of interest" description="Disordered" evidence="6">
    <location>
        <begin position="273"/>
        <end position="292"/>
    </location>
</feature>
<evidence type="ECO:0000256" key="6">
    <source>
        <dbReference type="SAM" id="MobiDB-lite"/>
    </source>
</evidence>
<evidence type="ECO:0000256" key="2">
    <source>
        <dbReference type="ARBA" id="ARBA00022692"/>
    </source>
</evidence>
<feature type="transmembrane region" description="Helical" evidence="7">
    <location>
        <begin position="83"/>
        <end position="106"/>
    </location>
</feature>
<name>A0A9P1H2H9_9PEZI</name>
<accession>A0A9P1H2H9</accession>
<dbReference type="OrthoDB" id="5393606at2759"/>
<evidence type="ECO:0000256" key="1">
    <source>
        <dbReference type="ARBA" id="ARBA00004141"/>
    </source>
</evidence>
<dbReference type="PANTHER" id="PTHR33048">
    <property type="entry name" value="PTH11-LIKE INTEGRAL MEMBRANE PROTEIN (AFU_ORTHOLOGUE AFUA_5G11245)"/>
    <property type="match status" value="1"/>
</dbReference>
<evidence type="ECO:0000256" key="4">
    <source>
        <dbReference type="ARBA" id="ARBA00023136"/>
    </source>
</evidence>
<feature type="transmembrane region" description="Helical" evidence="7">
    <location>
        <begin position="232"/>
        <end position="255"/>
    </location>
</feature>
<dbReference type="AlphaFoldDB" id="A0A9P1H2H9"/>
<keyword evidence="10" id="KW-1185">Reference proteome</keyword>
<dbReference type="GO" id="GO:0016020">
    <property type="term" value="C:membrane"/>
    <property type="evidence" value="ECO:0007669"/>
    <property type="project" value="UniProtKB-SubCell"/>
</dbReference>
<feature type="transmembrane region" description="Helical" evidence="7">
    <location>
        <begin position="118"/>
        <end position="138"/>
    </location>
</feature>
<keyword evidence="2 7" id="KW-0812">Transmembrane</keyword>